<dbReference type="SUPFAM" id="SSF49299">
    <property type="entry name" value="PKD domain"/>
    <property type="match status" value="2"/>
</dbReference>
<dbReference type="Pfam" id="PF18911">
    <property type="entry name" value="PKD_4"/>
    <property type="match status" value="2"/>
</dbReference>
<feature type="chain" id="PRO_5020987321" evidence="1">
    <location>
        <begin position="27"/>
        <end position="720"/>
    </location>
</feature>
<dbReference type="InterPro" id="IPR013783">
    <property type="entry name" value="Ig-like_fold"/>
</dbReference>
<dbReference type="EMBL" id="SMBU01000003">
    <property type="protein sequence ID" value="TCV03539.1"/>
    <property type="molecule type" value="Genomic_DNA"/>
</dbReference>
<comment type="caution">
    <text evidence="3">The sequence shown here is derived from an EMBL/GenBank/DDBJ whole genome shotgun (WGS) entry which is preliminary data.</text>
</comment>
<dbReference type="Proteomes" id="UP000295110">
    <property type="component" value="Unassembled WGS sequence"/>
</dbReference>
<dbReference type="InterPro" id="IPR022409">
    <property type="entry name" value="PKD/Chitinase_dom"/>
</dbReference>
<keyword evidence="1" id="KW-0732">Signal</keyword>
<organism evidence="3 4">
    <name type="scientific">Roseateles saccharophilus</name>
    <name type="common">Pseudomonas saccharophila</name>
    <dbReference type="NCBI Taxonomy" id="304"/>
    <lineage>
        <taxon>Bacteria</taxon>
        <taxon>Pseudomonadati</taxon>
        <taxon>Pseudomonadota</taxon>
        <taxon>Betaproteobacteria</taxon>
        <taxon>Burkholderiales</taxon>
        <taxon>Sphaerotilaceae</taxon>
        <taxon>Roseateles</taxon>
    </lineage>
</organism>
<gene>
    <name evidence="3" type="ORF">EV671_1003194</name>
</gene>
<evidence type="ECO:0000313" key="4">
    <source>
        <dbReference type="Proteomes" id="UP000295110"/>
    </source>
</evidence>
<dbReference type="AlphaFoldDB" id="A0A4R3VIF2"/>
<feature type="signal peptide" evidence="1">
    <location>
        <begin position="1"/>
        <end position="26"/>
    </location>
</feature>
<reference evidence="3 4" key="1">
    <citation type="submission" date="2019-03" db="EMBL/GenBank/DDBJ databases">
        <title>Genomic Encyclopedia of Type Strains, Phase IV (KMG-IV): sequencing the most valuable type-strain genomes for metagenomic binning, comparative biology and taxonomic classification.</title>
        <authorList>
            <person name="Goeker M."/>
        </authorList>
    </citation>
    <scope>NUCLEOTIDE SEQUENCE [LARGE SCALE GENOMIC DNA]</scope>
    <source>
        <strain evidence="3 4">DSM 654</strain>
    </source>
</reference>
<dbReference type="Gene3D" id="2.60.40.10">
    <property type="entry name" value="Immunoglobulins"/>
    <property type="match status" value="2"/>
</dbReference>
<dbReference type="InterPro" id="IPR035986">
    <property type="entry name" value="PKD_dom_sf"/>
</dbReference>
<feature type="domain" description="PKD" evidence="2">
    <location>
        <begin position="479"/>
        <end position="565"/>
    </location>
</feature>
<feature type="domain" description="PKD" evidence="2">
    <location>
        <begin position="395"/>
        <end position="481"/>
    </location>
</feature>
<dbReference type="OrthoDB" id="345880at2"/>
<evidence type="ECO:0000313" key="3">
    <source>
        <dbReference type="EMBL" id="TCV03539.1"/>
    </source>
</evidence>
<proteinExistence type="predicted"/>
<dbReference type="SMART" id="SM00089">
    <property type="entry name" value="PKD"/>
    <property type="match status" value="2"/>
</dbReference>
<sequence length="720" mass="72893">MDNLKRRLGLGAALIGLCTTMSVAVATEAAPGKNAGNATDVVNPHSPRNGHAYRHGVVPTREAHAKMRAWSAANHPVHPSVRAGKATTATVATGTQTLSYNGGVNGIGVTSGTPRVYLIFWGSQWGTSGTDANGYTTLSGDPQNAAPYMQKWIKGLGTNGELWSGVMTQYCDGPLVARGATSCPSGAPHVGYPTGGGVLAGVWVDTSAAAPSAATGNQIGAEAVKAAAHFGNTTAASNRYVQYVIMSPTGTKPDGFNTPNGGFCAWHDYTGDTSLSGGAVNSSYGDIAFTNMPYVTDMGTSCGQSSVSSVLDGFSIVGGHEYAETVTDQNPAGGWINQTGSASNGQENGDECAWISSGQGATALVAMSTGSFAMQSTWSNDTNRCDLSHPIVAGSGGTPTADFSYAATGLTVNFTDTSTDSGGAITSYAWTFGDGGTSSAASPSHSYAAAGTYGVTETVTDSASGKTSSKTVSVTVSPSGGTPVANFTFTTSGLTANFTDTSTDTGGTIGSRSWNFGDGSTSTATSPGHTYAASGTYSVSETVTDSVSGTSNTKTTSVTVSTSSQLLGNTGLESGAAAPWTLTSGVLCSNSSCSGETAHAGSWFLWLDGYGSSHTDTAAQTVSIPAGKTSATLSFYLHIDTQETGSTAYDTLKVQVLNSAGTVLGTLATYSNVNAASGYALKSLNMSAYIGQTVTLKFVGTEDSSLATSFVLDDITLTVQ</sequence>
<name>A0A4R3VIF2_ROSSA</name>
<accession>A0A4R3VIF2</accession>
<dbReference type="CDD" id="cd00146">
    <property type="entry name" value="PKD"/>
    <property type="match status" value="2"/>
</dbReference>
<keyword evidence="4" id="KW-1185">Reference proteome</keyword>
<dbReference type="InterPro" id="IPR013320">
    <property type="entry name" value="ConA-like_dom_sf"/>
</dbReference>
<evidence type="ECO:0000259" key="2">
    <source>
        <dbReference type="PROSITE" id="PS50093"/>
    </source>
</evidence>
<dbReference type="SUPFAM" id="SSF49899">
    <property type="entry name" value="Concanavalin A-like lectins/glucanases"/>
    <property type="match status" value="1"/>
</dbReference>
<evidence type="ECO:0000256" key="1">
    <source>
        <dbReference type="SAM" id="SignalP"/>
    </source>
</evidence>
<dbReference type="InterPro" id="IPR000601">
    <property type="entry name" value="PKD_dom"/>
</dbReference>
<protein>
    <submittedName>
        <fullName evidence="3">PKD domain-containing protein</fullName>
    </submittedName>
</protein>
<dbReference type="PROSITE" id="PS50093">
    <property type="entry name" value="PKD"/>
    <property type="match status" value="2"/>
</dbReference>